<sequence length="176" mass="19776">MKKILLLFAVVICITSCDVIDDLTQFNMDFEEEVVIPASSVVNLPFTINTPQMTTNSESTFEVNDTRKDLVEEIKLTKLTLTLTNPVDGNFNFLTDIEVFIAADGLADMKIAWKENIANDGTVFLELDTTNEDIKEYIKKDEFSLQLTTTTDELISSDHYITVNSTFFVDAKILGV</sequence>
<reference evidence="1" key="1">
    <citation type="submission" date="2022-07" db="EMBL/GenBank/DDBJ databases">
        <title>Taxonomy of Novel Oxalotrophic and Methylotrophic Bacteria.</title>
        <authorList>
            <person name="Sahin N."/>
            <person name="Tani A."/>
        </authorList>
    </citation>
    <scope>NUCLEOTIDE SEQUENCE</scope>
    <source>
        <strain evidence="1">Y10</strain>
    </source>
</reference>
<evidence type="ECO:0000313" key="2">
    <source>
        <dbReference type="Proteomes" id="UP001143543"/>
    </source>
</evidence>
<gene>
    <name evidence="1" type="ORF">Y10_00830</name>
</gene>
<proteinExistence type="predicted"/>
<dbReference type="EMBL" id="BRVO01000001">
    <property type="protein sequence ID" value="GLB47715.1"/>
    <property type="molecule type" value="Genomic_DNA"/>
</dbReference>
<keyword evidence="2" id="KW-1185">Reference proteome</keyword>
<comment type="caution">
    <text evidence="1">The sequence shown here is derived from an EMBL/GenBank/DDBJ whole genome shotgun (WGS) entry which is preliminary data.</text>
</comment>
<organism evidence="1 2">
    <name type="scientific">Neptunitalea lumnitzerae</name>
    <dbReference type="NCBI Taxonomy" id="2965509"/>
    <lineage>
        <taxon>Bacteria</taxon>
        <taxon>Pseudomonadati</taxon>
        <taxon>Bacteroidota</taxon>
        <taxon>Flavobacteriia</taxon>
        <taxon>Flavobacteriales</taxon>
        <taxon>Flavobacteriaceae</taxon>
        <taxon>Neptunitalea</taxon>
    </lineage>
</organism>
<protein>
    <submittedName>
        <fullName evidence="1">Uncharacterized protein</fullName>
    </submittedName>
</protein>
<name>A0ABQ5MEA3_9FLAO</name>
<dbReference type="Proteomes" id="UP001143543">
    <property type="component" value="Unassembled WGS sequence"/>
</dbReference>
<accession>A0ABQ5MEA3</accession>
<evidence type="ECO:0000313" key="1">
    <source>
        <dbReference type="EMBL" id="GLB47715.1"/>
    </source>
</evidence>
<dbReference type="RefSeq" id="WP_281763384.1">
    <property type="nucleotide sequence ID" value="NZ_BRVO01000001.1"/>
</dbReference>